<evidence type="ECO:0000313" key="2">
    <source>
        <dbReference type="EMBL" id="SPC75771.1"/>
    </source>
</evidence>
<feature type="compositionally biased region" description="Basic and acidic residues" evidence="1">
    <location>
        <begin position="17"/>
        <end position="31"/>
    </location>
</feature>
<sequence>MLKIERERNGKQQIGELEEKKEKSVPEENRERKRRARAVPKVKSSSDGTGSDDGGAQGKKRERGK</sequence>
<reference evidence="2" key="1">
    <citation type="submission" date="2018-02" db="EMBL/GenBank/DDBJ databases">
        <authorList>
            <person name="Cohen D.B."/>
            <person name="Kent A.D."/>
        </authorList>
    </citation>
    <scope>NUCLEOTIDE SEQUENCE</scope>
</reference>
<proteinExistence type="predicted"/>
<dbReference type="EMBL" id="OIVN01000180">
    <property type="protein sequence ID" value="SPC75771.1"/>
    <property type="molecule type" value="Genomic_DNA"/>
</dbReference>
<accession>A0A2N9EM37</accession>
<evidence type="ECO:0000256" key="1">
    <source>
        <dbReference type="SAM" id="MobiDB-lite"/>
    </source>
</evidence>
<feature type="region of interest" description="Disordered" evidence="1">
    <location>
        <begin position="1"/>
        <end position="65"/>
    </location>
</feature>
<dbReference type="AlphaFoldDB" id="A0A2N9EM37"/>
<feature type="compositionally biased region" description="Basic and acidic residues" evidence="1">
    <location>
        <begin position="1"/>
        <end position="10"/>
    </location>
</feature>
<organism evidence="2">
    <name type="scientific">Fagus sylvatica</name>
    <name type="common">Beechnut</name>
    <dbReference type="NCBI Taxonomy" id="28930"/>
    <lineage>
        <taxon>Eukaryota</taxon>
        <taxon>Viridiplantae</taxon>
        <taxon>Streptophyta</taxon>
        <taxon>Embryophyta</taxon>
        <taxon>Tracheophyta</taxon>
        <taxon>Spermatophyta</taxon>
        <taxon>Magnoliopsida</taxon>
        <taxon>eudicotyledons</taxon>
        <taxon>Gunneridae</taxon>
        <taxon>Pentapetalae</taxon>
        <taxon>rosids</taxon>
        <taxon>fabids</taxon>
        <taxon>Fagales</taxon>
        <taxon>Fagaceae</taxon>
        <taxon>Fagus</taxon>
    </lineage>
</organism>
<gene>
    <name evidence="2" type="ORF">FSB_LOCUS3653</name>
</gene>
<name>A0A2N9EM37_FAGSY</name>
<protein>
    <submittedName>
        <fullName evidence="2">Uncharacterized protein</fullName>
    </submittedName>
</protein>